<dbReference type="InterPro" id="IPR025321">
    <property type="entry name" value="DUF4227"/>
</dbReference>
<dbReference type="RefSeq" id="WP_066326010.1">
    <property type="nucleotide sequence ID" value="NZ_CP015438.1"/>
</dbReference>
<keyword evidence="1" id="KW-1133">Transmembrane helix</keyword>
<dbReference type="PATRIC" id="fig|294699.3.peg.2584"/>
<keyword evidence="1" id="KW-0472">Membrane</keyword>
<evidence type="ECO:0000313" key="3">
    <source>
        <dbReference type="Proteomes" id="UP000076865"/>
    </source>
</evidence>
<keyword evidence="1" id="KW-0812">Transmembrane</keyword>
<proteinExistence type="predicted"/>
<organism evidence="2 3">
    <name type="scientific">Anoxybacteroides amylolyticum</name>
    <dbReference type="NCBI Taxonomy" id="294699"/>
    <lineage>
        <taxon>Bacteria</taxon>
        <taxon>Bacillati</taxon>
        <taxon>Bacillota</taxon>
        <taxon>Bacilli</taxon>
        <taxon>Bacillales</taxon>
        <taxon>Anoxybacillaceae</taxon>
        <taxon>Anoxybacteroides</taxon>
    </lineage>
</organism>
<keyword evidence="3" id="KW-1185">Reference proteome</keyword>
<feature type="transmembrane region" description="Helical" evidence="1">
    <location>
        <begin position="6"/>
        <end position="29"/>
    </location>
</feature>
<name>A0A160F1Z3_9BACL</name>
<dbReference type="AlphaFoldDB" id="A0A160F1Z3"/>
<reference evidence="2 3" key="1">
    <citation type="journal article" date="2006" name="Syst. Appl. Microbiol.">
        <title>Anoxybacillus amylolyticus sp. nov., a thermophilic amylase producing bacterium isolated from Mount Rittmann (Antarctica).</title>
        <authorList>
            <person name="Poli A."/>
            <person name="Esposito E."/>
            <person name="Lama L."/>
            <person name="Orlando P."/>
            <person name="Nicolaus G."/>
            <person name="de Appolonia F."/>
            <person name="Gambacorta A."/>
            <person name="Nicolaus B."/>
        </authorList>
    </citation>
    <scope>NUCLEOTIDE SEQUENCE [LARGE SCALE GENOMIC DNA]</scope>
    <source>
        <strain evidence="2 3">DSM 15939</strain>
    </source>
</reference>
<protein>
    <submittedName>
        <fullName evidence="2">Uncharacterized protein</fullName>
    </submittedName>
</protein>
<accession>A0A160F1Z3</accession>
<evidence type="ECO:0000313" key="2">
    <source>
        <dbReference type="EMBL" id="ANB59672.1"/>
    </source>
</evidence>
<dbReference type="Pfam" id="PF14004">
    <property type="entry name" value="DUF4227"/>
    <property type="match status" value="1"/>
</dbReference>
<dbReference type="OrthoDB" id="2691647at2"/>
<dbReference type="KEGG" id="aamy:GFC30_2513"/>
<dbReference type="Proteomes" id="UP000076865">
    <property type="component" value="Chromosome"/>
</dbReference>
<gene>
    <name evidence="2" type="ORF">GFC30_2513</name>
</gene>
<dbReference type="EMBL" id="CP015438">
    <property type="protein sequence ID" value="ANB59672.1"/>
    <property type="molecule type" value="Genomic_DNA"/>
</dbReference>
<sequence>MKTLWQVIKTFVLFTGCTILFYYSLIWFYREYESYHRYDEPQGSAVKVSTTETTSTDWLKRFILFYRDGE</sequence>
<evidence type="ECO:0000256" key="1">
    <source>
        <dbReference type="SAM" id="Phobius"/>
    </source>
</evidence>